<dbReference type="InterPro" id="IPR011004">
    <property type="entry name" value="Trimer_LpxA-like_sf"/>
</dbReference>
<dbReference type="Gene3D" id="1.25.40.180">
    <property type="match status" value="1"/>
</dbReference>
<keyword evidence="3" id="KW-0963">Cytoplasm</keyword>
<sequence>MVKPTNINSDYREEERLTCVLVLDTFNNYTNEIVSHTSLPLCLWPVDGRPLLDYTIHTLIRSGIQEIILLATSYSYEIRSYIMNSHWLQTYPKLIRFIPCKEARSLGDCLKDLEQENIINNHFILLYGNGTLITNEKLNNLFNIHKENIKKDKNCIMTLVYRQLDSNHFEHPSYTDDQHLCIIRDANTYRLYDYSTEYLDRYEISLDLLEKPNVTIETLYCPLDCHVAVCSPDVLHLFKDNFDYSTINEFVKGIVRDEEIAGHTIYSYLYETGYFLSVHNLRLYMKATFDILRRWSYPLVPEIIASMHKQQLSTITNPTLPQIKLNDSYLSFYNICYPIIYDKHNIYKQGDIQLDRLSNIQQDVFIGYKSQILSGVCLRSSLIGQSCIIGKNTKIENSIIWNHVQIGENCIIKNSIICDNVVIRNNVQIDKECILCKNVIIGTNVHLNQHMTIIASNSITSTNVVDEIEIDEDISAPLKNVKRSNSKQRSSSTMSSEKSVSEKSISLSIEETITSNSDLVGIDGFGRQLSFISTHDDQTKPIEHTDDDDDDINDNDKSQLNAFDAWGYRIEPIENRDLSHDDEDNEIKPKQYRLSNLKKPSDQPSDIQSEDENSEIDDSEDPSSETGSINETNDVSEFQQEVIRTLERAYRQKLHMENIIVELNMLKPTYDVSPTEFDRSIVRAVFLLPFEKKISNSETTNYWNSLKLTMDQITQFILKNYMKITNEQSQISLLNGLDSICLKHIQPIGERIVNILNYLYENDVIDEQWILQWYENKQKKIENNELIIKPEEKIYYDKLKQFVEWLQNAESEDDDQDDED</sequence>
<protein>
    <recommendedName>
        <fullName evidence="6">Translation initiation factor eIF2B subunit epsilon</fullName>
    </recommendedName>
    <alternativeName>
        <fullName evidence="7">eIF2B GDP-GTP exchange factor subunit epsilon</fullName>
    </alternativeName>
</protein>
<dbReference type="GO" id="GO:0005085">
    <property type="term" value="F:guanyl-nucleotide exchange factor activity"/>
    <property type="evidence" value="ECO:0007669"/>
    <property type="project" value="InterPro"/>
</dbReference>
<dbReference type="CDD" id="cd11558">
    <property type="entry name" value="W2_eIF2B_epsilon"/>
    <property type="match status" value="1"/>
</dbReference>
<dbReference type="Proteomes" id="UP000663889">
    <property type="component" value="Unassembled WGS sequence"/>
</dbReference>
<dbReference type="GO" id="GO:0005851">
    <property type="term" value="C:eukaryotic translation initiation factor 2B complex"/>
    <property type="evidence" value="ECO:0007669"/>
    <property type="project" value="TreeGrafter"/>
</dbReference>
<dbReference type="PANTHER" id="PTHR45887:SF1">
    <property type="entry name" value="TRANSLATION INITIATION FACTOR EIF-2B SUBUNIT EPSILON"/>
    <property type="match status" value="1"/>
</dbReference>
<comment type="caution">
    <text evidence="11">The sequence shown here is derived from an EMBL/GenBank/DDBJ whole genome shotgun (WGS) entry which is preliminary data.</text>
</comment>
<dbReference type="EMBL" id="CAJNOH010005061">
    <property type="protein sequence ID" value="CAF1388182.1"/>
    <property type="molecule type" value="Genomic_DNA"/>
</dbReference>
<dbReference type="EMBL" id="CAJNOL010006544">
    <property type="protein sequence ID" value="CAF1619171.1"/>
    <property type="molecule type" value="Genomic_DNA"/>
</dbReference>
<feature type="compositionally biased region" description="Low complexity" evidence="9">
    <location>
        <begin position="487"/>
        <end position="501"/>
    </location>
</feature>
<reference evidence="11" key="1">
    <citation type="submission" date="2021-02" db="EMBL/GenBank/DDBJ databases">
        <authorList>
            <person name="Nowell W R."/>
        </authorList>
    </citation>
    <scope>NUCLEOTIDE SEQUENCE</scope>
</reference>
<dbReference type="AlphaFoldDB" id="A0A813YT67"/>
<dbReference type="GO" id="GO:0031369">
    <property type="term" value="F:translation initiation factor binding"/>
    <property type="evidence" value="ECO:0007669"/>
    <property type="project" value="InterPro"/>
</dbReference>
<evidence type="ECO:0000256" key="5">
    <source>
        <dbReference type="ARBA" id="ARBA00022917"/>
    </source>
</evidence>
<organism evidence="11 16">
    <name type="scientific">Rotaria sordida</name>
    <dbReference type="NCBI Taxonomy" id="392033"/>
    <lineage>
        <taxon>Eukaryota</taxon>
        <taxon>Metazoa</taxon>
        <taxon>Spiralia</taxon>
        <taxon>Gnathifera</taxon>
        <taxon>Rotifera</taxon>
        <taxon>Eurotatoria</taxon>
        <taxon>Bdelloidea</taxon>
        <taxon>Philodinida</taxon>
        <taxon>Philodinidae</taxon>
        <taxon>Rotaria</taxon>
    </lineage>
</organism>
<keyword evidence="15" id="KW-1185">Reference proteome</keyword>
<dbReference type="Pfam" id="PF02020">
    <property type="entry name" value="W2"/>
    <property type="match status" value="1"/>
</dbReference>
<evidence type="ECO:0000313" key="14">
    <source>
        <dbReference type="EMBL" id="CAF3667226.1"/>
    </source>
</evidence>
<evidence type="ECO:0000259" key="10">
    <source>
        <dbReference type="PROSITE" id="PS51363"/>
    </source>
</evidence>
<dbReference type="InterPro" id="IPR003307">
    <property type="entry name" value="W2_domain"/>
</dbReference>
<feature type="domain" description="W2" evidence="10">
    <location>
        <begin position="632"/>
        <end position="816"/>
    </location>
</feature>
<evidence type="ECO:0000256" key="6">
    <source>
        <dbReference type="ARBA" id="ARBA00044144"/>
    </source>
</evidence>
<name>A0A813YT67_9BILA</name>
<feature type="region of interest" description="Disordered" evidence="9">
    <location>
        <begin position="576"/>
        <end position="636"/>
    </location>
</feature>
<dbReference type="EMBL" id="CAJOBE010000623">
    <property type="protein sequence ID" value="CAF3667226.1"/>
    <property type="molecule type" value="Genomic_DNA"/>
</dbReference>
<evidence type="ECO:0000256" key="3">
    <source>
        <dbReference type="ARBA" id="ARBA00022490"/>
    </source>
</evidence>
<dbReference type="Proteomes" id="UP000663854">
    <property type="component" value="Unassembled WGS sequence"/>
</dbReference>
<evidence type="ECO:0000313" key="15">
    <source>
        <dbReference type="Proteomes" id="UP000663870"/>
    </source>
</evidence>
<evidence type="ECO:0000256" key="2">
    <source>
        <dbReference type="ARBA" id="ARBA00007878"/>
    </source>
</evidence>
<dbReference type="SUPFAM" id="SSF48371">
    <property type="entry name" value="ARM repeat"/>
    <property type="match status" value="1"/>
</dbReference>
<evidence type="ECO:0000313" key="11">
    <source>
        <dbReference type="EMBL" id="CAF0888593.1"/>
    </source>
</evidence>
<dbReference type="PANTHER" id="PTHR45887">
    <property type="entry name" value="TRANSLATION INITIATION FACTOR EIF-2B SUBUNIT EPSILON"/>
    <property type="match status" value="1"/>
</dbReference>
<dbReference type="Proteomes" id="UP000663874">
    <property type="component" value="Unassembled WGS sequence"/>
</dbReference>
<keyword evidence="4" id="KW-0396">Initiation factor</keyword>
<dbReference type="Gene3D" id="2.160.10.10">
    <property type="entry name" value="Hexapeptide repeat proteins"/>
    <property type="match status" value="1"/>
</dbReference>
<dbReference type="Pfam" id="PF25084">
    <property type="entry name" value="LbH_EIF2B"/>
    <property type="match status" value="1"/>
</dbReference>
<comment type="similarity">
    <text evidence="2">Belongs to the eIF-2B gamma/epsilon subunits family.</text>
</comment>
<evidence type="ECO:0000313" key="12">
    <source>
        <dbReference type="EMBL" id="CAF1388182.1"/>
    </source>
</evidence>
<feature type="compositionally biased region" description="Polar residues" evidence="9">
    <location>
        <begin position="626"/>
        <end position="636"/>
    </location>
</feature>
<dbReference type="Gene3D" id="3.90.550.10">
    <property type="entry name" value="Spore Coat Polysaccharide Biosynthesis Protein SpsA, Chain A"/>
    <property type="match status" value="1"/>
</dbReference>
<evidence type="ECO:0000256" key="7">
    <source>
        <dbReference type="ARBA" id="ARBA00044345"/>
    </source>
</evidence>
<feature type="compositionally biased region" description="Basic and acidic residues" evidence="9">
    <location>
        <begin position="534"/>
        <end position="544"/>
    </location>
</feature>
<keyword evidence="5" id="KW-0648">Protein biosynthesis</keyword>
<evidence type="ECO:0000256" key="9">
    <source>
        <dbReference type="SAM" id="MobiDB-lite"/>
    </source>
</evidence>
<dbReference type="InterPro" id="IPR056764">
    <property type="entry name" value="LbH_EIF2B3/5"/>
</dbReference>
<feature type="region of interest" description="Disordered" evidence="9">
    <location>
        <begin position="534"/>
        <end position="558"/>
    </location>
</feature>
<gene>
    <name evidence="14" type="ORF">FNK824_LOCUS6948</name>
    <name evidence="13" type="ORF">JXQ802_LOCUS50376</name>
    <name evidence="12" type="ORF">PYM288_LOCUS34202</name>
    <name evidence="11" type="ORF">SEV965_LOCUS5009</name>
</gene>
<evidence type="ECO:0000256" key="8">
    <source>
        <dbReference type="ARBA" id="ARBA00046432"/>
    </source>
</evidence>
<dbReference type="InterPro" id="IPR051956">
    <property type="entry name" value="eIF2B_epsilon"/>
</dbReference>
<dbReference type="InterPro" id="IPR029044">
    <property type="entry name" value="Nucleotide-diphossugar_trans"/>
</dbReference>
<feature type="compositionally biased region" description="Acidic residues" evidence="9">
    <location>
        <begin position="608"/>
        <end position="623"/>
    </location>
</feature>
<evidence type="ECO:0000256" key="1">
    <source>
        <dbReference type="ARBA" id="ARBA00004514"/>
    </source>
</evidence>
<accession>A0A813YT67</accession>
<dbReference type="InterPro" id="IPR044123">
    <property type="entry name" value="W2_eIF2B_epsilon"/>
</dbReference>
<dbReference type="PROSITE" id="PS51363">
    <property type="entry name" value="W2"/>
    <property type="match status" value="1"/>
</dbReference>
<proteinExistence type="inferred from homology"/>
<evidence type="ECO:0000256" key="4">
    <source>
        <dbReference type="ARBA" id="ARBA00022540"/>
    </source>
</evidence>
<dbReference type="Proteomes" id="UP000663870">
    <property type="component" value="Unassembled WGS sequence"/>
</dbReference>
<dbReference type="SMART" id="SM00515">
    <property type="entry name" value="eIF5C"/>
    <property type="match status" value="1"/>
</dbReference>
<dbReference type="EMBL" id="CAJNOU010000149">
    <property type="protein sequence ID" value="CAF0888593.1"/>
    <property type="molecule type" value="Genomic_DNA"/>
</dbReference>
<feature type="region of interest" description="Disordered" evidence="9">
    <location>
        <begin position="481"/>
        <end position="501"/>
    </location>
</feature>
<dbReference type="GO" id="GO:0003743">
    <property type="term" value="F:translation initiation factor activity"/>
    <property type="evidence" value="ECO:0007669"/>
    <property type="project" value="TreeGrafter"/>
</dbReference>
<evidence type="ECO:0000313" key="16">
    <source>
        <dbReference type="Proteomes" id="UP000663889"/>
    </source>
</evidence>
<comment type="subunit">
    <text evidence="8">Component of the translation initiation factor 2B (eIF2B) complex which is a heterodecamer of two sets of five different subunits: alpha, beta, gamma, delta and epsilon. Subunits alpha, beta and delta comprise a regulatory subcomplex and subunits epsilon and gamma comprise a catalytic subcomplex. Within the complex, the hexameric regulatory complex resides at the center, with the two heterodimeric catalytic subcomplexes bound on opposite sides.</text>
</comment>
<comment type="subcellular location">
    <subcellularLocation>
        <location evidence="1">Cytoplasm</location>
        <location evidence="1">Cytosol</location>
    </subcellularLocation>
</comment>
<dbReference type="InterPro" id="IPR016024">
    <property type="entry name" value="ARM-type_fold"/>
</dbReference>
<evidence type="ECO:0000313" key="13">
    <source>
        <dbReference type="EMBL" id="CAF1619171.1"/>
    </source>
</evidence>
<dbReference type="SUPFAM" id="SSF51161">
    <property type="entry name" value="Trimeric LpxA-like enzymes"/>
    <property type="match status" value="1"/>
</dbReference>
<dbReference type="SUPFAM" id="SSF53448">
    <property type="entry name" value="Nucleotide-diphospho-sugar transferases"/>
    <property type="match status" value="1"/>
</dbReference>